<dbReference type="OrthoDB" id="10252405at2759"/>
<gene>
    <name evidence="3" type="ORF">FIBSPDRAFT_964296</name>
</gene>
<accession>A0A165XZB3</accession>
<dbReference type="InterPro" id="IPR007317">
    <property type="entry name" value="GET4"/>
</dbReference>
<comment type="similarity">
    <text evidence="1">Belongs to the GET4 family.</text>
</comment>
<feature type="region of interest" description="Disordered" evidence="2">
    <location>
        <begin position="332"/>
        <end position="351"/>
    </location>
</feature>
<dbReference type="GO" id="GO:0005829">
    <property type="term" value="C:cytosol"/>
    <property type="evidence" value="ECO:0007669"/>
    <property type="project" value="TreeGrafter"/>
</dbReference>
<dbReference type="EMBL" id="KV417709">
    <property type="protein sequence ID" value="KZP09044.1"/>
    <property type="molecule type" value="Genomic_DNA"/>
</dbReference>
<evidence type="ECO:0000256" key="1">
    <source>
        <dbReference type="ARBA" id="ARBA00005351"/>
    </source>
</evidence>
<evidence type="ECO:0000313" key="3">
    <source>
        <dbReference type="EMBL" id="KZP09044.1"/>
    </source>
</evidence>
<sequence>MPPAATSSARALGAILPLIASGQPYEAHQKARTFAARYAKSAQYDIAIDVLFQSARELLKAGQQGSGVDLAGFLLEVYESKGEEVNEESRGRLTQLIALTGDSGAWRDTVIGKSIAWSAKHGPCPAGDPDLQHYVGELLYKEGAFDDAEPHLLASGKRDSARILADLMVDWSAEGGPPGLYALRGTIPYLQNGNILAAHTFITHFTSALLLRTPDIRSPNQSAAIPIGPADAPKGEVTITTDSVLNFCQLAVLTCQRAQGDRNKTIREAWVRLCGTYQSRGGILVEPEIRLALQELSTLYFAIAPPRNQAVNPFGDMLSNLFGGPAAGGGAGGAKAHRTLTAPASSDPGLD</sequence>
<protein>
    <recommendedName>
        <fullName evidence="5">DUF410-domain-containing protein</fullName>
    </recommendedName>
</protein>
<dbReference type="Proteomes" id="UP000076532">
    <property type="component" value="Unassembled WGS sequence"/>
</dbReference>
<dbReference type="PANTHER" id="PTHR12875">
    <property type="entry name" value="GOLGI TO ER TRAFFIC PROTEIN 4 HOMOLOG"/>
    <property type="match status" value="1"/>
</dbReference>
<keyword evidence="4" id="KW-1185">Reference proteome</keyword>
<dbReference type="GO" id="GO:0045048">
    <property type="term" value="P:protein insertion into ER membrane"/>
    <property type="evidence" value="ECO:0007669"/>
    <property type="project" value="InterPro"/>
</dbReference>
<dbReference type="STRING" id="436010.A0A165XZB3"/>
<dbReference type="InterPro" id="IPR011990">
    <property type="entry name" value="TPR-like_helical_dom_sf"/>
</dbReference>
<dbReference type="Gene3D" id="1.25.40.10">
    <property type="entry name" value="Tetratricopeptide repeat domain"/>
    <property type="match status" value="1"/>
</dbReference>
<name>A0A165XZB3_9AGAM</name>
<dbReference type="Pfam" id="PF04190">
    <property type="entry name" value="GET4"/>
    <property type="match status" value="1"/>
</dbReference>
<evidence type="ECO:0008006" key="5">
    <source>
        <dbReference type="Google" id="ProtNLM"/>
    </source>
</evidence>
<evidence type="ECO:0000256" key="2">
    <source>
        <dbReference type="SAM" id="MobiDB-lite"/>
    </source>
</evidence>
<proteinExistence type="inferred from homology"/>
<dbReference type="AlphaFoldDB" id="A0A165XZB3"/>
<organism evidence="3 4">
    <name type="scientific">Athelia psychrophila</name>
    <dbReference type="NCBI Taxonomy" id="1759441"/>
    <lineage>
        <taxon>Eukaryota</taxon>
        <taxon>Fungi</taxon>
        <taxon>Dikarya</taxon>
        <taxon>Basidiomycota</taxon>
        <taxon>Agaricomycotina</taxon>
        <taxon>Agaricomycetes</taxon>
        <taxon>Agaricomycetidae</taxon>
        <taxon>Atheliales</taxon>
        <taxon>Atheliaceae</taxon>
        <taxon>Athelia</taxon>
    </lineage>
</organism>
<dbReference type="PANTHER" id="PTHR12875:SF0">
    <property type="entry name" value="GOLGI TO ER TRAFFIC PROTEIN 4 HOMOLOG"/>
    <property type="match status" value="1"/>
</dbReference>
<reference evidence="3 4" key="1">
    <citation type="journal article" date="2016" name="Mol. Biol. Evol.">
        <title>Comparative Genomics of Early-Diverging Mushroom-Forming Fungi Provides Insights into the Origins of Lignocellulose Decay Capabilities.</title>
        <authorList>
            <person name="Nagy L.G."/>
            <person name="Riley R."/>
            <person name="Tritt A."/>
            <person name="Adam C."/>
            <person name="Daum C."/>
            <person name="Floudas D."/>
            <person name="Sun H."/>
            <person name="Yadav J.S."/>
            <person name="Pangilinan J."/>
            <person name="Larsson K.H."/>
            <person name="Matsuura K."/>
            <person name="Barry K."/>
            <person name="Labutti K."/>
            <person name="Kuo R."/>
            <person name="Ohm R.A."/>
            <person name="Bhattacharya S.S."/>
            <person name="Shirouzu T."/>
            <person name="Yoshinaga Y."/>
            <person name="Martin F.M."/>
            <person name="Grigoriev I.V."/>
            <person name="Hibbett D.S."/>
        </authorList>
    </citation>
    <scope>NUCLEOTIDE SEQUENCE [LARGE SCALE GENOMIC DNA]</scope>
    <source>
        <strain evidence="3 4">CBS 109695</strain>
    </source>
</reference>
<evidence type="ECO:0000313" key="4">
    <source>
        <dbReference type="Proteomes" id="UP000076532"/>
    </source>
</evidence>